<dbReference type="GO" id="GO:0004523">
    <property type="term" value="F:RNA-DNA hybrid ribonuclease activity"/>
    <property type="evidence" value="ECO:0007669"/>
    <property type="project" value="InterPro"/>
</dbReference>
<dbReference type="EnsemblPlants" id="AES96505">
    <property type="protein sequence ID" value="AES96505"/>
    <property type="gene ID" value="MTR_5g037920"/>
</dbReference>
<gene>
    <name evidence="2" type="ordered locus">MTR_5g037920</name>
</gene>
<sequence length="231" mass="25908">MIYLYYIDICGVHNTLIARYISRGGPEGGWQRLNLSKGKEKHVIVHEQRTQDHHTAIAPITSDAQALPTSTSTPVSCQRPQQGRLECNVDACFSTQRNHACIGICVCDDAGDFVLAKTMSFTPLCPVAMSELGVFYVLQWLQNMQFDNVDFVVDFKTTTDAFHPKHNDVTIFGSIITACICISSHLIFQTSRVEFNTQQTHLTNHALAREATLSASPTIQYDVSNYYDSYY</sequence>
<evidence type="ECO:0000313" key="3">
    <source>
        <dbReference type="EnsemblPlants" id="AES96505"/>
    </source>
</evidence>
<dbReference type="PANTHER" id="PTHR47074">
    <property type="entry name" value="BNAC02G40300D PROTEIN"/>
    <property type="match status" value="1"/>
</dbReference>
<dbReference type="InterPro" id="IPR002156">
    <property type="entry name" value="RNaseH_domain"/>
</dbReference>
<dbReference type="PaxDb" id="3880-AES96505"/>
<evidence type="ECO:0000259" key="1">
    <source>
        <dbReference type="Pfam" id="PF13456"/>
    </source>
</evidence>
<keyword evidence="4" id="KW-1185">Reference proteome</keyword>
<proteinExistence type="predicted"/>
<evidence type="ECO:0000313" key="4">
    <source>
        <dbReference type="Proteomes" id="UP000002051"/>
    </source>
</evidence>
<dbReference type="InterPro" id="IPR052929">
    <property type="entry name" value="RNase_H-like_EbsB-rel"/>
</dbReference>
<dbReference type="HOGENOM" id="CLU_1201390_0_0_1"/>
<organism evidence="2 4">
    <name type="scientific">Medicago truncatula</name>
    <name type="common">Barrel medic</name>
    <name type="synonym">Medicago tribuloides</name>
    <dbReference type="NCBI Taxonomy" id="3880"/>
    <lineage>
        <taxon>Eukaryota</taxon>
        <taxon>Viridiplantae</taxon>
        <taxon>Streptophyta</taxon>
        <taxon>Embryophyta</taxon>
        <taxon>Tracheophyta</taxon>
        <taxon>Spermatophyta</taxon>
        <taxon>Magnoliopsida</taxon>
        <taxon>eudicotyledons</taxon>
        <taxon>Gunneridae</taxon>
        <taxon>Pentapetalae</taxon>
        <taxon>rosids</taxon>
        <taxon>fabids</taxon>
        <taxon>Fabales</taxon>
        <taxon>Fabaceae</taxon>
        <taxon>Papilionoideae</taxon>
        <taxon>50 kb inversion clade</taxon>
        <taxon>NPAAA clade</taxon>
        <taxon>Hologalegina</taxon>
        <taxon>IRL clade</taxon>
        <taxon>Trifolieae</taxon>
        <taxon>Medicago</taxon>
    </lineage>
</organism>
<dbReference type="Pfam" id="PF13456">
    <property type="entry name" value="RVT_3"/>
    <property type="match status" value="1"/>
</dbReference>
<reference evidence="3" key="3">
    <citation type="submission" date="2015-04" db="UniProtKB">
        <authorList>
            <consortium name="EnsemblPlants"/>
        </authorList>
    </citation>
    <scope>IDENTIFICATION</scope>
    <source>
        <strain evidence="3">cv. Jemalong A17</strain>
    </source>
</reference>
<feature type="domain" description="RNase H type-1" evidence="1">
    <location>
        <begin position="88"/>
        <end position="168"/>
    </location>
</feature>
<dbReference type="GO" id="GO:0003676">
    <property type="term" value="F:nucleic acid binding"/>
    <property type="evidence" value="ECO:0007669"/>
    <property type="project" value="InterPro"/>
</dbReference>
<name>G7K9N4_MEDTR</name>
<reference evidence="2 4" key="1">
    <citation type="journal article" date="2011" name="Nature">
        <title>The Medicago genome provides insight into the evolution of rhizobial symbioses.</title>
        <authorList>
            <person name="Young N.D."/>
            <person name="Debelle F."/>
            <person name="Oldroyd G.E."/>
            <person name="Geurts R."/>
            <person name="Cannon S.B."/>
            <person name="Udvardi M.K."/>
            <person name="Benedito V.A."/>
            <person name="Mayer K.F."/>
            <person name="Gouzy J."/>
            <person name="Schoof H."/>
            <person name="Van de Peer Y."/>
            <person name="Proost S."/>
            <person name="Cook D.R."/>
            <person name="Meyers B.C."/>
            <person name="Spannagl M."/>
            <person name="Cheung F."/>
            <person name="De Mita S."/>
            <person name="Krishnakumar V."/>
            <person name="Gundlach H."/>
            <person name="Zhou S."/>
            <person name="Mudge J."/>
            <person name="Bharti A.K."/>
            <person name="Murray J.D."/>
            <person name="Naoumkina M.A."/>
            <person name="Rosen B."/>
            <person name="Silverstein K.A."/>
            <person name="Tang H."/>
            <person name="Rombauts S."/>
            <person name="Zhao P.X."/>
            <person name="Zhou P."/>
            <person name="Barbe V."/>
            <person name="Bardou P."/>
            <person name="Bechner M."/>
            <person name="Bellec A."/>
            <person name="Berger A."/>
            <person name="Berges H."/>
            <person name="Bidwell S."/>
            <person name="Bisseling T."/>
            <person name="Choisne N."/>
            <person name="Couloux A."/>
            <person name="Denny R."/>
            <person name="Deshpande S."/>
            <person name="Dai X."/>
            <person name="Doyle J.J."/>
            <person name="Dudez A.M."/>
            <person name="Farmer A.D."/>
            <person name="Fouteau S."/>
            <person name="Franken C."/>
            <person name="Gibelin C."/>
            <person name="Gish J."/>
            <person name="Goldstein S."/>
            <person name="Gonzalez A.J."/>
            <person name="Green P.J."/>
            <person name="Hallab A."/>
            <person name="Hartog M."/>
            <person name="Hua A."/>
            <person name="Humphray S.J."/>
            <person name="Jeong D.H."/>
            <person name="Jing Y."/>
            <person name="Jocker A."/>
            <person name="Kenton S.M."/>
            <person name="Kim D.J."/>
            <person name="Klee K."/>
            <person name="Lai H."/>
            <person name="Lang C."/>
            <person name="Lin S."/>
            <person name="Macmil S.L."/>
            <person name="Magdelenat G."/>
            <person name="Matthews L."/>
            <person name="McCorrison J."/>
            <person name="Monaghan E.L."/>
            <person name="Mun J.H."/>
            <person name="Najar F.Z."/>
            <person name="Nicholson C."/>
            <person name="Noirot C."/>
            <person name="O'Bleness M."/>
            <person name="Paule C.R."/>
            <person name="Poulain J."/>
            <person name="Prion F."/>
            <person name="Qin B."/>
            <person name="Qu C."/>
            <person name="Retzel E.F."/>
            <person name="Riddle C."/>
            <person name="Sallet E."/>
            <person name="Samain S."/>
            <person name="Samson N."/>
            <person name="Sanders I."/>
            <person name="Saurat O."/>
            <person name="Scarpelli C."/>
            <person name="Schiex T."/>
            <person name="Segurens B."/>
            <person name="Severin A.J."/>
            <person name="Sherrier D.J."/>
            <person name="Shi R."/>
            <person name="Sims S."/>
            <person name="Singer S.R."/>
            <person name="Sinharoy S."/>
            <person name="Sterck L."/>
            <person name="Viollet A."/>
            <person name="Wang B.B."/>
            <person name="Wang K."/>
            <person name="Wang M."/>
            <person name="Wang X."/>
            <person name="Warfsmann J."/>
            <person name="Weissenbach J."/>
            <person name="White D.D."/>
            <person name="White J.D."/>
            <person name="Wiley G.B."/>
            <person name="Wincker P."/>
            <person name="Xing Y."/>
            <person name="Yang L."/>
            <person name="Yao Z."/>
            <person name="Ying F."/>
            <person name="Zhai J."/>
            <person name="Zhou L."/>
            <person name="Zuber A."/>
            <person name="Denarie J."/>
            <person name="Dixon R.A."/>
            <person name="May G.D."/>
            <person name="Schwartz D.C."/>
            <person name="Rogers J."/>
            <person name="Quetier F."/>
            <person name="Town C.D."/>
            <person name="Roe B.A."/>
        </authorList>
    </citation>
    <scope>NUCLEOTIDE SEQUENCE [LARGE SCALE GENOMIC DNA]</scope>
    <source>
        <strain evidence="2">A17</strain>
        <strain evidence="3 4">cv. Jemalong A17</strain>
    </source>
</reference>
<dbReference type="PANTHER" id="PTHR47074:SF48">
    <property type="entry name" value="POLYNUCLEOTIDYL TRANSFERASE, RIBONUCLEASE H-LIKE SUPERFAMILY PROTEIN"/>
    <property type="match status" value="1"/>
</dbReference>
<dbReference type="EMBL" id="CM001221">
    <property type="protein sequence ID" value="AES96505.1"/>
    <property type="molecule type" value="Genomic_DNA"/>
</dbReference>
<reference evidence="2 4" key="2">
    <citation type="journal article" date="2014" name="BMC Genomics">
        <title>An improved genome release (version Mt4.0) for the model legume Medicago truncatula.</title>
        <authorList>
            <person name="Tang H."/>
            <person name="Krishnakumar V."/>
            <person name="Bidwell S."/>
            <person name="Rosen B."/>
            <person name="Chan A."/>
            <person name="Zhou S."/>
            <person name="Gentzbittel L."/>
            <person name="Childs K.L."/>
            <person name="Yandell M."/>
            <person name="Gundlach H."/>
            <person name="Mayer K.F."/>
            <person name="Schwartz D.C."/>
            <person name="Town C.D."/>
        </authorList>
    </citation>
    <scope>GENOME REANNOTATION</scope>
    <source>
        <strain evidence="3 4">cv. Jemalong A17</strain>
    </source>
</reference>
<protein>
    <recommendedName>
        <fullName evidence="1">RNase H type-1 domain-containing protein</fullName>
    </recommendedName>
</protein>
<dbReference type="AlphaFoldDB" id="G7K9N4"/>
<accession>G7K9N4</accession>
<dbReference type="Proteomes" id="UP000002051">
    <property type="component" value="Chromosome 5"/>
</dbReference>
<evidence type="ECO:0000313" key="2">
    <source>
        <dbReference type="EMBL" id="AES96505.1"/>
    </source>
</evidence>